<sequence length="82" mass="8693">MLSDRSATAEMALDHAVRSVPRLAGFSAWRPGISGIPYLSGDEPHAVVVVLIHDPRDARVRSATLVATPDPAAPTDPEPSPR</sequence>
<dbReference type="AlphaFoldDB" id="A0A511MFT2"/>
<evidence type="ECO:0000313" key="1">
    <source>
        <dbReference type="EMBL" id="GEM39530.1"/>
    </source>
</evidence>
<dbReference type="Proteomes" id="UP000321424">
    <property type="component" value="Unassembled WGS sequence"/>
</dbReference>
<dbReference type="EMBL" id="BJXA01000025">
    <property type="protein sequence ID" value="GEM39530.1"/>
    <property type="molecule type" value="Genomic_DNA"/>
</dbReference>
<comment type="caution">
    <text evidence="1">The sequence shown here is derived from an EMBL/GenBank/DDBJ whole genome shotgun (WGS) entry which is preliminary data.</text>
</comment>
<gene>
    <name evidence="1" type="ORF">NN4_40490</name>
</gene>
<accession>A0A511MFT2</accession>
<evidence type="ECO:0000313" key="2">
    <source>
        <dbReference type="Proteomes" id="UP000321424"/>
    </source>
</evidence>
<proteinExistence type="predicted"/>
<organism evidence="1 2">
    <name type="scientific">Nocardia ninae NBRC 108245</name>
    <dbReference type="NCBI Taxonomy" id="1210091"/>
    <lineage>
        <taxon>Bacteria</taxon>
        <taxon>Bacillati</taxon>
        <taxon>Actinomycetota</taxon>
        <taxon>Actinomycetes</taxon>
        <taxon>Mycobacteriales</taxon>
        <taxon>Nocardiaceae</taxon>
        <taxon>Nocardia</taxon>
    </lineage>
</organism>
<name>A0A511MFT2_9NOCA</name>
<protein>
    <submittedName>
        <fullName evidence="1">Uncharacterized protein</fullName>
    </submittedName>
</protein>
<reference evidence="1 2" key="1">
    <citation type="submission" date="2019-07" db="EMBL/GenBank/DDBJ databases">
        <title>Whole genome shotgun sequence of Nocardia ninae NBRC 108245.</title>
        <authorList>
            <person name="Hosoyama A."/>
            <person name="Uohara A."/>
            <person name="Ohji S."/>
            <person name="Ichikawa N."/>
        </authorList>
    </citation>
    <scope>NUCLEOTIDE SEQUENCE [LARGE SCALE GENOMIC DNA]</scope>
    <source>
        <strain evidence="1 2">NBRC 108245</strain>
    </source>
</reference>
<keyword evidence="2" id="KW-1185">Reference proteome</keyword>